<evidence type="ECO:0000256" key="2">
    <source>
        <dbReference type="ARBA" id="ARBA00022448"/>
    </source>
</evidence>
<evidence type="ECO:0000313" key="11">
    <source>
        <dbReference type="Proteomes" id="UP001500540"/>
    </source>
</evidence>
<organism evidence="10 11">
    <name type="scientific">Microbacterium kribbense</name>
    <dbReference type="NCBI Taxonomy" id="433645"/>
    <lineage>
        <taxon>Bacteria</taxon>
        <taxon>Bacillati</taxon>
        <taxon>Actinomycetota</taxon>
        <taxon>Actinomycetes</taxon>
        <taxon>Micrococcales</taxon>
        <taxon>Microbacteriaceae</taxon>
        <taxon>Microbacterium</taxon>
    </lineage>
</organism>
<feature type="region of interest" description="Disordered" evidence="8">
    <location>
        <begin position="1"/>
        <end position="21"/>
    </location>
</feature>
<accession>A0ABP7GYK0</accession>
<sequence>MSITADVSTSPQRSRRSRASAPLSSGVEATLSVVGVVGLIALWQIVSMTGAVSARILSSPWDVATAGGRLLMTGEFWMATWATVWITVLGIIVVMLIAVPLAIAIHRSQFVDESTWFVIEFLKPIPGVALIPLTLLLWGPGDGVKLFLIVFGALWPILTQLVYGLRETSGIALDMTRVYRFSPAQRLRWLTIPSMMPFTLTGLRISVTIALIITVVTEYIAGIPGLGTMLAVAQLNGVTDQAYALLLFAGLLGLAFSGAVASLSRPLLFWHASQRERRGA</sequence>
<dbReference type="PANTHER" id="PTHR30151">
    <property type="entry name" value="ALKANE SULFONATE ABC TRANSPORTER-RELATED, MEMBRANE SUBUNIT"/>
    <property type="match status" value="1"/>
</dbReference>
<dbReference type="Pfam" id="PF00528">
    <property type="entry name" value="BPD_transp_1"/>
    <property type="match status" value="1"/>
</dbReference>
<dbReference type="InterPro" id="IPR035906">
    <property type="entry name" value="MetI-like_sf"/>
</dbReference>
<dbReference type="InterPro" id="IPR000515">
    <property type="entry name" value="MetI-like"/>
</dbReference>
<comment type="subcellular location">
    <subcellularLocation>
        <location evidence="1 7">Cell membrane</location>
        <topology evidence="1 7">Multi-pass membrane protein</topology>
    </subcellularLocation>
</comment>
<protein>
    <submittedName>
        <fullName evidence="10">ABC transporter permease</fullName>
    </submittedName>
</protein>
<dbReference type="Gene3D" id="1.10.3720.10">
    <property type="entry name" value="MetI-like"/>
    <property type="match status" value="1"/>
</dbReference>
<dbReference type="SUPFAM" id="SSF161098">
    <property type="entry name" value="MetI-like"/>
    <property type="match status" value="1"/>
</dbReference>
<name>A0ABP7GYK0_9MICO</name>
<proteinExistence type="inferred from homology"/>
<dbReference type="PROSITE" id="PS50928">
    <property type="entry name" value="ABC_TM1"/>
    <property type="match status" value="1"/>
</dbReference>
<feature type="domain" description="ABC transmembrane type-1" evidence="9">
    <location>
        <begin position="80"/>
        <end position="264"/>
    </location>
</feature>
<dbReference type="Proteomes" id="UP001500540">
    <property type="component" value="Unassembled WGS sequence"/>
</dbReference>
<feature type="transmembrane region" description="Helical" evidence="7">
    <location>
        <begin position="117"/>
        <end position="138"/>
    </location>
</feature>
<dbReference type="RefSeq" id="WP_344785207.1">
    <property type="nucleotide sequence ID" value="NZ_BAABAF010000013.1"/>
</dbReference>
<feature type="transmembrane region" description="Helical" evidence="7">
    <location>
        <begin position="144"/>
        <end position="165"/>
    </location>
</feature>
<dbReference type="EMBL" id="BAABAF010000013">
    <property type="protein sequence ID" value="GAA3777168.1"/>
    <property type="molecule type" value="Genomic_DNA"/>
</dbReference>
<keyword evidence="3" id="KW-1003">Cell membrane</keyword>
<gene>
    <name evidence="10" type="ORF">GCM10022240_30760</name>
</gene>
<evidence type="ECO:0000256" key="7">
    <source>
        <dbReference type="RuleBase" id="RU363032"/>
    </source>
</evidence>
<evidence type="ECO:0000256" key="5">
    <source>
        <dbReference type="ARBA" id="ARBA00022989"/>
    </source>
</evidence>
<dbReference type="CDD" id="cd06261">
    <property type="entry name" value="TM_PBP2"/>
    <property type="match status" value="1"/>
</dbReference>
<evidence type="ECO:0000256" key="8">
    <source>
        <dbReference type="SAM" id="MobiDB-lite"/>
    </source>
</evidence>
<comment type="caution">
    <text evidence="10">The sequence shown here is derived from an EMBL/GenBank/DDBJ whole genome shotgun (WGS) entry which is preliminary data.</text>
</comment>
<evidence type="ECO:0000256" key="6">
    <source>
        <dbReference type="ARBA" id="ARBA00023136"/>
    </source>
</evidence>
<feature type="transmembrane region" description="Helical" evidence="7">
    <location>
        <begin position="82"/>
        <end position="105"/>
    </location>
</feature>
<feature type="transmembrane region" description="Helical" evidence="7">
    <location>
        <begin position="21"/>
        <end position="46"/>
    </location>
</feature>
<evidence type="ECO:0000256" key="3">
    <source>
        <dbReference type="ARBA" id="ARBA00022475"/>
    </source>
</evidence>
<evidence type="ECO:0000256" key="1">
    <source>
        <dbReference type="ARBA" id="ARBA00004651"/>
    </source>
</evidence>
<evidence type="ECO:0000259" key="9">
    <source>
        <dbReference type="PROSITE" id="PS50928"/>
    </source>
</evidence>
<keyword evidence="2 7" id="KW-0813">Transport</keyword>
<dbReference type="PANTHER" id="PTHR30151:SF0">
    <property type="entry name" value="ABC TRANSPORTER PERMEASE PROTEIN MJ0413-RELATED"/>
    <property type="match status" value="1"/>
</dbReference>
<keyword evidence="6 7" id="KW-0472">Membrane</keyword>
<evidence type="ECO:0000256" key="4">
    <source>
        <dbReference type="ARBA" id="ARBA00022692"/>
    </source>
</evidence>
<evidence type="ECO:0000313" key="10">
    <source>
        <dbReference type="EMBL" id="GAA3777168.1"/>
    </source>
</evidence>
<keyword evidence="11" id="KW-1185">Reference proteome</keyword>
<feature type="transmembrane region" description="Helical" evidence="7">
    <location>
        <begin position="242"/>
        <end position="268"/>
    </location>
</feature>
<comment type="similarity">
    <text evidence="7">Belongs to the binding-protein-dependent transport system permease family.</text>
</comment>
<keyword evidence="5 7" id="KW-1133">Transmembrane helix</keyword>
<reference evidence="11" key="1">
    <citation type="journal article" date="2019" name="Int. J. Syst. Evol. Microbiol.">
        <title>The Global Catalogue of Microorganisms (GCM) 10K type strain sequencing project: providing services to taxonomists for standard genome sequencing and annotation.</title>
        <authorList>
            <consortium name="The Broad Institute Genomics Platform"/>
            <consortium name="The Broad Institute Genome Sequencing Center for Infectious Disease"/>
            <person name="Wu L."/>
            <person name="Ma J."/>
        </authorList>
    </citation>
    <scope>NUCLEOTIDE SEQUENCE [LARGE SCALE GENOMIC DNA]</scope>
    <source>
        <strain evidence="11">JCM 16950</strain>
    </source>
</reference>
<feature type="transmembrane region" description="Helical" evidence="7">
    <location>
        <begin position="203"/>
        <end position="222"/>
    </location>
</feature>
<keyword evidence="4 7" id="KW-0812">Transmembrane</keyword>